<comment type="subcellular location">
    <subcellularLocation>
        <location evidence="1">Cytoplasm</location>
    </subcellularLocation>
</comment>
<dbReference type="GO" id="GO:0032153">
    <property type="term" value="C:cell division site"/>
    <property type="evidence" value="ECO:0007669"/>
    <property type="project" value="TreeGrafter"/>
</dbReference>
<evidence type="ECO:0000256" key="3">
    <source>
        <dbReference type="ARBA" id="ARBA00022490"/>
    </source>
</evidence>
<dbReference type="InterPro" id="IPR036028">
    <property type="entry name" value="SH3-like_dom_sf"/>
</dbReference>
<reference evidence="8 9" key="1">
    <citation type="submission" date="2017-01" db="EMBL/GenBank/DDBJ databases">
        <authorList>
            <person name="Mah S.A."/>
            <person name="Swanson W.J."/>
            <person name="Moy G.W."/>
            <person name="Vacquier V.D."/>
        </authorList>
    </citation>
    <scope>NUCLEOTIDE SEQUENCE [LARGE SCALE GENOMIC DNA]</scope>
    <source>
        <strain evidence="8 9">GSMNP</strain>
    </source>
</reference>
<dbReference type="InterPro" id="IPR001060">
    <property type="entry name" value="FCH_dom"/>
</dbReference>
<evidence type="ECO:0000256" key="5">
    <source>
        <dbReference type="PROSITE-ProRule" id="PRU00192"/>
    </source>
</evidence>
<dbReference type="Pfam" id="PF00018">
    <property type="entry name" value="SH3_1"/>
    <property type="match status" value="1"/>
</dbReference>
<sequence>MNLITTRAQLEEEYGKKLLKLSKASLGSEEIGTIKNSLLSVRKELEVTGKAHVNLASEIRKEIEQPLSSLIAQQRQQRKTTRDKLRNDTKKSNDIEQMIFRTQGMADQKLKLKHDKARALVASEESNLIDIQNRLTQADYQWQGIWKTACDVFQILEEKRMESIKSFMWSYANLFSGVCVSDDDAMERIRVELEQQSTQDDTDKFVSMFGTGKPDFEDESAINQHDENSPHNSNPTFSNNNNNDNDNNNNNNNSSETDHDYSNNNNKIEISNISKEQIDILSQEINNYSLIPKNSSPSSTPISLPINQQDSRNVDNRSPINQTPKNDPSIPQNNRRYSNSDYTQSSQSFTPNRPASSIATSPYINYIKPTTSNPVSRTSFDPHSLISPNSNYSISNPINDPNYPPNSNRAYSNTPNSKNFNSRAQSMMFYNKNDMSPQISQNINQRNHLIQRAASSMDNSNMYNNQAYSVASPIQKSQYPPQSINNTTDNRGSRSNSRSSNSRMMNYTPQQQQQQISPMQSMSHSQQQLLLQQQQQQQQQANISRQYQYQQPDPNQITHQPSFTPKMNPSKTPNPQSIQYQQQQQQPQDDSKPILMYVRALYDYDAESPEELSLTENNVISVLTTNMDGWWEGEITDPKSGNVRRGLFPSNFTEPVSF</sequence>
<dbReference type="InterPro" id="IPR001452">
    <property type="entry name" value="SH3_domain"/>
</dbReference>
<dbReference type="CDD" id="cd00174">
    <property type="entry name" value="SH3"/>
    <property type="match status" value="1"/>
</dbReference>
<proteinExistence type="predicted"/>
<dbReference type="SUPFAM" id="SSF103657">
    <property type="entry name" value="BAR/IMD domain-like"/>
    <property type="match status" value="1"/>
</dbReference>
<dbReference type="Pfam" id="PF00611">
    <property type="entry name" value="FCH"/>
    <property type="match status" value="1"/>
</dbReference>
<feature type="compositionally biased region" description="Polar residues" evidence="6">
    <location>
        <begin position="405"/>
        <end position="417"/>
    </location>
</feature>
<evidence type="ECO:0000256" key="6">
    <source>
        <dbReference type="SAM" id="MobiDB-lite"/>
    </source>
</evidence>
<feature type="compositionally biased region" description="Polar residues" evidence="6">
    <location>
        <begin position="307"/>
        <end position="381"/>
    </location>
</feature>
<evidence type="ECO:0000256" key="2">
    <source>
        <dbReference type="ARBA" id="ARBA00022443"/>
    </source>
</evidence>
<protein>
    <submittedName>
        <fullName evidence="8">Cell division control protein 15</fullName>
    </submittedName>
</protein>
<dbReference type="GO" id="GO:0030864">
    <property type="term" value="C:cortical actin cytoskeleton"/>
    <property type="evidence" value="ECO:0007669"/>
    <property type="project" value="UniProtKB-ARBA"/>
</dbReference>
<dbReference type="STRING" id="133412.A0A1R1YI15"/>
<comment type="caution">
    <text evidence="8">The sequence shown here is derived from an EMBL/GenBank/DDBJ whole genome shotgun (WGS) entry which is preliminary data.</text>
</comment>
<dbReference type="PRINTS" id="PR00452">
    <property type="entry name" value="SH3DOMAIN"/>
</dbReference>
<feature type="compositionally biased region" description="Low complexity" evidence="6">
    <location>
        <begin position="292"/>
        <end position="306"/>
    </location>
</feature>
<dbReference type="Gene3D" id="1.20.1270.60">
    <property type="entry name" value="Arfaptin homology (AH) domain/BAR domain"/>
    <property type="match status" value="1"/>
</dbReference>
<dbReference type="AlphaFoldDB" id="A0A1R1YI15"/>
<evidence type="ECO:0000259" key="7">
    <source>
        <dbReference type="PROSITE" id="PS50002"/>
    </source>
</evidence>
<feature type="domain" description="SH3" evidence="7">
    <location>
        <begin position="593"/>
        <end position="658"/>
    </location>
</feature>
<keyword evidence="8" id="KW-0132">Cell division</keyword>
<feature type="compositionally biased region" description="Low complexity" evidence="6">
    <location>
        <begin position="230"/>
        <end position="255"/>
    </location>
</feature>
<evidence type="ECO:0000313" key="8">
    <source>
        <dbReference type="EMBL" id="OMJ26557.1"/>
    </source>
</evidence>
<feature type="region of interest" description="Disordered" evidence="6">
    <location>
        <begin position="476"/>
        <end position="591"/>
    </location>
</feature>
<evidence type="ECO:0000256" key="4">
    <source>
        <dbReference type="ARBA" id="ARBA00022553"/>
    </source>
</evidence>
<feature type="compositionally biased region" description="Low complexity" evidence="6">
    <location>
        <begin position="576"/>
        <end position="588"/>
    </location>
</feature>
<dbReference type="Gene3D" id="2.30.30.40">
    <property type="entry name" value="SH3 Domains"/>
    <property type="match status" value="1"/>
</dbReference>
<evidence type="ECO:0000313" key="9">
    <source>
        <dbReference type="Proteomes" id="UP000187283"/>
    </source>
</evidence>
<keyword evidence="9" id="KW-1185">Reference proteome</keyword>
<name>A0A1R1YI15_9FUNG</name>
<dbReference type="PROSITE" id="PS50002">
    <property type="entry name" value="SH3"/>
    <property type="match status" value="1"/>
</dbReference>
<feature type="compositionally biased region" description="Low complexity" evidence="6">
    <location>
        <begin position="384"/>
        <end position="401"/>
    </location>
</feature>
<evidence type="ECO:0000256" key="1">
    <source>
        <dbReference type="ARBA" id="ARBA00004496"/>
    </source>
</evidence>
<feature type="compositionally biased region" description="Polar residues" evidence="6">
    <location>
        <begin position="552"/>
        <end position="575"/>
    </location>
</feature>
<keyword evidence="4" id="KW-0597">Phosphoprotein</keyword>
<dbReference type="InterPro" id="IPR027267">
    <property type="entry name" value="AH/BAR_dom_sf"/>
</dbReference>
<dbReference type="PANTHER" id="PTHR23065:SF7">
    <property type="entry name" value="NOSTRIN, ISOFORM H"/>
    <property type="match status" value="1"/>
</dbReference>
<dbReference type="SMART" id="SM00326">
    <property type="entry name" value="SH3"/>
    <property type="match status" value="1"/>
</dbReference>
<feature type="region of interest" description="Disordered" evidence="6">
    <location>
        <begin position="292"/>
        <end position="417"/>
    </location>
</feature>
<feature type="compositionally biased region" description="Basic and acidic residues" evidence="6">
    <location>
        <begin position="80"/>
        <end position="89"/>
    </location>
</feature>
<dbReference type="GO" id="GO:0051301">
    <property type="term" value="P:cell division"/>
    <property type="evidence" value="ECO:0007669"/>
    <property type="project" value="UniProtKB-KW"/>
</dbReference>
<gene>
    <name evidence="8" type="ORF">AYI70_g67</name>
</gene>
<accession>A0A1R1YI15</accession>
<dbReference type="Proteomes" id="UP000187283">
    <property type="component" value="Unassembled WGS sequence"/>
</dbReference>
<dbReference type="GO" id="GO:0030036">
    <property type="term" value="P:actin cytoskeleton organization"/>
    <property type="evidence" value="ECO:0007669"/>
    <property type="project" value="UniProtKB-ARBA"/>
</dbReference>
<feature type="region of interest" description="Disordered" evidence="6">
    <location>
        <begin position="194"/>
        <end position="266"/>
    </location>
</feature>
<organism evidence="8 9">
    <name type="scientific">Smittium culicis</name>
    <dbReference type="NCBI Taxonomy" id="133412"/>
    <lineage>
        <taxon>Eukaryota</taxon>
        <taxon>Fungi</taxon>
        <taxon>Fungi incertae sedis</taxon>
        <taxon>Zoopagomycota</taxon>
        <taxon>Kickxellomycotina</taxon>
        <taxon>Harpellomycetes</taxon>
        <taxon>Harpellales</taxon>
        <taxon>Legeriomycetaceae</taxon>
        <taxon>Smittium</taxon>
    </lineage>
</organism>
<keyword evidence="2 5" id="KW-0728">SH3 domain</keyword>
<keyword evidence="3" id="KW-0963">Cytoplasm</keyword>
<dbReference type="EMBL" id="LSSN01000006">
    <property type="protein sequence ID" value="OMJ26557.1"/>
    <property type="molecule type" value="Genomic_DNA"/>
</dbReference>
<dbReference type="PANTHER" id="PTHR23065">
    <property type="entry name" value="PROLINE-SERINE-THREONINE PHOSPHATASE INTERACTING PROTEIN 1"/>
    <property type="match status" value="1"/>
</dbReference>
<dbReference type="GO" id="GO:0005886">
    <property type="term" value="C:plasma membrane"/>
    <property type="evidence" value="ECO:0007669"/>
    <property type="project" value="TreeGrafter"/>
</dbReference>
<feature type="region of interest" description="Disordered" evidence="6">
    <location>
        <begin position="70"/>
        <end position="89"/>
    </location>
</feature>
<dbReference type="OrthoDB" id="5971719at2759"/>
<dbReference type="SUPFAM" id="SSF50044">
    <property type="entry name" value="SH3-domain"/>
    <property type="match status" value="1"/>
</dbReference>
<feature type="compositionally biased region" description="Low complexity" evidence="6">
    <location>
        <begin position="485"/>
        <end position="551"/>
    </location>
</feature>
<keyword evidence="8" id="KW-0131">Cell cycle</keyword>